<dbReference type="Proteomes" id="UP001321760">
    <property type="component" value="Unassembled WGS sequence"/>
</dbReference>
<dbReference type="EMBL" id="MU865932">
    <property type="protein sequence ID" value="KAK4450429.1"/>
    <property type="molecule type" value="Genomic_DNA"/>
</dbReference>
<accession>A0AAV9GR52</accession>
<gene>
    <name evidence="2" type="ORF">QBC34DRAFT_493729</name>
</gene>
<evidence type="ECO:0000313" key="2">
    <source>
        <dbReference type="EMBL" id="KAK4450429.1"/>
    </source>
</evidence>
<proteinExistence type="predicted"/>
<dbReference type="AlphaFoldDB" id="A0AAV9GR52"/>
<comment type="caution">
    <text evidence="2">The sequence shown here is derived from an EMBL/GenBank/DDBJ whole genome shotgun (WGS) entry which is preliminary data.</text>
</comment>
<evidence type="ECO:0000313" key="3">
    <source>
        <dbReference type="Proteomes" id="UP001321760"/>
    </source>
</evidence>
<evidence type="ECO:0008006" key="4">
    <source>
        <dbReference type="Google" id="ProtNLM"/>
    </source>
</evidence>
<dbReference type="InterPro" id="IPR049756">
    <property type="entry name" value="PlcA-like_dom"/>
</dbReference>
<dbReference type="CDD" id="cd22893">
    <property type="entry name" value="PlcA-like"/>
    <property type="match status" value="1"/>
</dbReference>
<sequence length="444" mass="50133">MSNSLPEPTAETLGYEPSGWDFDHENDPNTPEDIVAELGKLVPAHGHNDYSQLVSIPTKKEEIEAATKIDYVTWKLEKTKDRRGLITGFEFAEHSYLGDTLTLAWDNGQSYVAKHKPFTLPNGLRVTYGQINGLAGDFYATTSPISDGKDLHDQRQRFLLAWYWLAQDRTRNPEEAQKILKTLSTEVKMVQEAMDKKEDPSVVYPTIPDVTMSLQALTASRPDECPSYLGLAKINWDHFGQDARTAYNACHSVALQVAAGGDLQMGYAMNAFGDHFLQYSFAAGHMRTPRRKLHDSVGVADLCAKFMHDEDNAIGLSVRSPAGRSWHTFGDKRLFDKEDVSNKNEAWNAVRTSADEIYQAWKTKKVPAYPNYGAWNYAPILSELQTGQQVVAPLFRADGQRRADVRKRCQAKYTNNYWYWSTALEMKASSLWDYPIKPTPDCNI</sequence>
<protein>
    <recommendedName>
        <fullName evidence="4">Alginate lyase domain-containing protein</fullName>
    </recommendedName>
</protein>
<evidence type="ECO:0000256" key="1">
    <source>
        <dbReference type="SAM" id="MobiDB-lite"/>
    </source>
</evidence>
<organism evidence="2 3">
    <name type="scientific">Podospora aff. communis PSN243</name>
    <dbReference type="NCBI Taxonomy" id="3040156"/>
    <lineage>
        <taxon>Eukaryota</taxon>
        <taxon>Fungi</taxon>
        <taxon>Dikarya</taxon>
        <taxon>Ascomycota</taxon>
        <taxon>Pezizomycotina</taxon>
        <taxon>Sordariomycetes</taxon>
        <taxon>Sordariomycetidae</taxon>
        <taxon>Sordariales</taxon>
        <taxon>Podosporaceae</taxon>
        <taxon>Podospora</taxon>
    </lineage>
</organism>
<name>A0AAV9GR52_9PEZI</name>
<reference evidence="2" key="2">
    <citation type="submission" date="2023-05" db="EMBL/GenBank/DDBJ databases">
        <authorList>
            <consortium name="Lawrence Berkeley National Laboratory"/>
            <person name="Steindorff A."/>
            <person name="Hensen N."/>
            <person name="Bonometti L."/>
            <person name="Westerberg I."/>
            <person name="Brannstrom I.O."/>
            <person name="Guillou S."/>
            <person name="Cros-Aarteil S."/>
            <person name="Calhoun S."/>
            <person name="Haridas S."/>
            <person name="Kuo A."/>
            <person name="Mondo S."/>
            <person name="Pangilinan J."/>
            <person name="Riley R."/>
            <person name="Labutti K."/>
            <person name="Andreopoulos B."/>
            <person name="Lipzen A."/>
            <person name="Chen C."/>
            <person name="Yanf M."/>
            <person name="Daum C."/>
            <person name="Ng V."/>
            <person name="Clum A."/>
            <person name="Ohm R."/>
            <person name="Martin F."/>
            <person name="Silar P."/>
            <person name="Natvig D."/>
            <person name="Lalanne C."/>
            <person name="Gautier V."/>
            <person name="Ament-Velasquez S.L."/>
            <person name="Kruys A."/>
            <person name="Hutchinson M.I."/>
            <person name="Powell A.J."/>
            <person name="Barry K."/>
            <person name="Miller A.N."/>
            <person name="Grigoriev I.V."/>
            <person name="Debuchy R."/>
            <person name="Gladieux P."/>
            <person name="Thoren M.H."/>
            <person name="Johannesson H."/>
        </authorList>
    </citation>
    <scope>NUCLEOTIDE SEQUENCE</scope>
    <source>
        <strain evidence="2">PSN243</strain>
    </source>
</reference>
<feature type="region of interest" description="Disordered" evidence="1">
    <location>
        <begin position="1"/>
        <end position="30"/>
    </location>
</feature>
<reference evidence="2" key="1">
    <citation type="journal article" date="2023" name="Mol. Phylogenet. Evol.">
        <title>Genome-scale phylogeny and comparative genomics of the fungal order Sordariales.</title>
        <authorList>
            <person name="Hensen N."/>
            <person name="Bonometti L."/>
            <person name="Westerberg I."/>
            <person name="Brannstrom I.O."/>
            <person name="Guillou S."/>
            <person name="Cros-Aarteil S."/>
            <person name="Calhoun S."/>
            <person name="Haridas S."/>
            <person name="Kuo A."/>
            <person name="Mondo S."/>
            <person name="Pangilinan J."/>
            <person name="Riley R."/>
            <person name="LaButti K."/>
            <person name="Andreopoulos B."/>
            <person name="Lipzen A."/>
            <person name="Chen C."/>
            <person name="Yan M."/>
            <person name="Daum C."/>
            <person name="Ng V."/>
            <person name="Clum A."/>
            <person name="Steindorff A."/>
            <person name="Ohm R.A."/>
            <person name="Martin F."/>
            <person name="Silar P."/>
            <person name="Natvig D.O."/>
            <person name="Lalanne C."/>
            <person name="Gautier V."/>
            <person name="Ament-Velasquez S.L."/>
            <person name="Kruys A."/>
            <person name="Hutchinson M.I."/>
            <person name="Powell A.J."/>
            <person name="Barry K."/>
            <person name="Miller A.N."/>
            <person name="Grigoriev I.V."/>
            <person name="Debuchy R."/>
            <person name="Gladieux P."/>
            <person name="Hiltunen Thoren M."/>
            <person name="Johannesson H."/>
        </authorList>
    </citation>
    <scope>NUCLEOTIDE SEQUENCE</scope>
    <source>
        <strain evidence="2">PSN243</strain>
    </source>
</reference>
<keyword evidence="3" id="KW-1185">Reference proteome</keyword>